<dbReference type="Proteomes" id="UP000054709">
    <property type="component" value="Unassembled WGS sequence"/>
</dbReference>
<evidence type="ECO:0000256" key="3">
    <source>
        <dbReference type="ARBA" id="ARBA00022989"/>
    </source>
</evidence>
<feature type="transmembrane region" description="Helical" evidence="5">
    <location>
        <begin position="158"/>
        <end position="175"/>
    </location>
</feature>
<keyword evidence="2 5" id="KW-0812">Transmembrane</keyword>
<keyword evidence="3 5" id="KW-1133">Transmembrane helix</keyword>
<dbReference type="PANTHER" id="PTHR12714:SF9">
    <property type="entry name" value="PROTEIN-S-ISOPRENYLCYSTEINE O-METHYLTRANSFERASE"/>
    <property type="match status" value="1"/>
</dbReference>
<evidence type="ECO:0000256" key="4">
    <source>
        <dbReference type="ARBA" id="ARBA00023136"/>
    </source>
</evidence>
<accession>A0A0W1B193</accession>
<dbReference type="GO" id="GO:0008168">
    <property type="term" value="F:methyltransferase activity"/>
    <property type="evidence" value="ECO:0007669"/>
    <property type="project" value="UniProtKB-KW"/>
</dbReference>
<dbReference type="Pfam" id="PF04191">
    <property type="entry name" value="PEMT"/>
    <property type="match status" value="1"/>
</dbReference>
<dbReference type="GO" id="GO:0012505">
    <property type="term" value="C:endomembrane system"/>
    <property type="evidence" value="ECO:0007669"/>
    <property type="project" value="UniProtKB-SubCell"/>
</dbReference>
<dbReference type="AlphaFoldDB" id="A0A0W1B193"/>
<proteinExistence type="predicted"/>
<dbReference type="OrthoDB" id="5471300at2"/>
<evidence type="ECO:0000256" key="2">
    <source>
        <dbReference type="ARBA" id="ARBA00022692"/>
    </source>
</evidence>
<dbReference type="PANTHER" id="PTHR12714">
    <property type="entry name" value="PROTEIN-S ISOPRENYLCYSTEINE O-METHYLTRANSFERASE"/>
    <property type="match status" value="1"/>
</dbReference>
<keyword evidence="6" id="KW-0808">Transferase</keyword>
<feature type="transmembrane region" description="Helical" evidence="5">
    <location>
        <begin position="6"/>
        <end position="28"/>
    </location>
</feature>
<evidence type="ECO:0000313" key="7">
    <source>
        <dbReference type="Proteomes" id="UP000054709"/>
    </source>
</evidence>
<evidence type="ECO:0000313" key="6">
    <source>
        <dbReference type="EMBL" id="KTD87316.1"/>
    </source>
</evidence>
<keyword evidence="4 5" id="KW-0472">Membrane</keyword>
<keyword evidence="6" id="KW-0489">Methyltransferase</keyword>
<feature type="transmembrane region" description="Helical" evidence="5">
    <location>
        <begin position="88"/>
        <end position="110"/>
    </location>
</feature>
<organism evidence="6 7">
    <name type="scientific">Paenibacillus etheri</name>
    <dbReference type="NCBI Taxonomy" id="1306852"/>
    <lineage>
        <taxon>Bacteria</taxon>
        <taxon>Bacillati</taxon>
        <taxon>Bacillota</taxon>
        <taxon>Bacilli</taxon>
        <taxon>Bacillales</taxon>
        <taxon>Paenibacillaceae</taxon>
        <taxon>Paenibacillus</taxon>
    </lineage>
</organism>
<comment type="caution">
    <text evidence="6">The sequence shown here is derived from an EMBL/GenBank/DDBJ whole genome shotgun (WGS) entry which is preliminary data.</text>
</comment>
<gene>
    <name evidence="6" type="ORF">UQ64_10835</name>
</gene>
<dbReference type="GO" id="GO:0032259">
    <property type="term" value="P:methylation"/>
    <property type="evidence" value="ECO:0007669"/>
    <property type="project" value="UniProtKB-KW"/>
</dbReference>
<keyword evidence="7" id="KW-1185">Reference proteome</keyword>
<evidence type="ECO:0000256" key="1">
    <source>
        <dbReference type="ARBA" id="ARBA00004127"/>
    </source>
</evidence>
<name>A0A0W1B193_9BACL</name>
<dbReference type="EMBL" id="LCZJ02000018">
    <property type="protein sequence ID" value="KTD87316.1"/>
    <property type="molecule type" value="Genomic_DNA"/>
</dbReference>
<dbReference type="Gene3D" id="1.20.120.1630">
    <property type="match status" value="1"/>
</dbReference>
<dbReference type="RefSeq" id="WP_060622841.1">
    <property type="nucleotide sequence ID" value="NZ_LCZJ02000018.1"/>
</dbReference>
<protein>
    <submittedName>
        <fullName evidence="6">Isoprenylcysteine carboxyl methyltransferase</fullName>
    </submittedName>
</protein>
<evidence type="ECO:0000256" key="5">
    <source>
        <dbReference type="SAM" id="Phobius"/>
    </source>
</evidence>
<dbReference type="InterPro" id="IPR007318">
    <property type="entry name" value="Phopholipid_MeTrfase"/>
</dbReference>
<comment type="subcellular location">
    <subcellularLocation>
        <location evidence="1">Endomembrane system</location>
        <topology evidence="1">Multi-pass membrane protein</topology>
    </subcellularLocation>
</comment>
<sequence>MSNLKNILSLTLFSIFLISYLLKLVILYKKNHIKGNVLAKGKKRSKIHYTELFVKTTTFVWGTAWFAFSLAETYLVTLVGEYFDHPVIHFIGVGVAALGCSIFIQAMIAMRTSWRVGIDKSTVTKLITHGIYKFSRNAAFVGFDLMFLGLYLMYPNSLTLIIFILNIVAIHLLILQEEQHLKSVFGDEYIQYCNNTPRYILF</sequence>
<reference evidence="6 7" key="1">
    <citation type="journal article" date="2015" name="Int. Biodeterior. Biodegradation">
        <title>Physiological and genetic screening methods for the isolation of methyl tert-butyl ether-degrading bacteria for bioremediation purposes.</title>
        <authorList>
            <person name="Guisado I.M."/>
            <person name="Purswani J."/>
            <person name="Gonzalez Lopez J."/>
            <person name="Pozo C."/>
        </authorList>
    </citation>
    <scope>NUCLEOTIDE SEQUENCE [LARGE SCALE GENOMIC DNA]</scope>
    <source>
        <strain evidence="6 7">SH7</strain>
    </source>
</reference>